<evidence type="ECO:0000256" key="1">
    <source>
        <dbReference type="ARBA" id="ARBA00022516"/>
    </source>
</evidence>
<comment type="caution">
    <text evidence="11">The sequence shown here is derived from an EMBL/GenBank/DDBJ whole genome shotgun (WGS) entry which is preliminary data.</text>
</comment>
<evidence type="ECO:0000256" key="4">
    <source>
        <dbReference type="ARBA" id="ARBA00022832"/>
    </source>
</evidence>
<comment type="catalytic activity">
    <reaction evidence="8">
        <text>apo-[ACP] + CoA = holo-[ACP] + adenosine 3',5'-bisphosphate + H(+)</text>
        <dbReference type="Rhea" id="RHEA:12068"/>
        <dbReference type="Rhea" id="RHEA-COMP:9685"/>
        <dbReference type="Rhea" id="RHEA-COMP:9690"/>
        <dbReference type="ChEBI" id="CHEBI:15378"/>
        <dbReference type="ChEBI" id="CHEBI:29999"/>
        <dbReference type="ChEBI" id="CHEBI:57287"/>
        <dbReference type="ChEBI" id="CHEBI:58343"/>
        <dbReference type="ChEBI" id="CHEBI:64479"/>
        <dbReference type="EC" id="2.7.8.7"/>
    </reaction>
</comment>
<gene>
    <name evidence="8" type="primary">acpS</name>
    <name evidence="11" type="ORF">GCM10023171_21430</name>
</gene>
<keyword evidence="8" id="KW-0963">Cytoplasm</keyword>
<evidence type="ECO:0000256" key="9">
    <source>
        <dbReference type="SAM" id="MobiDB-lite"/>
    </source>
</evidence>
<dbReference type="NCBIfam" id="NF000832">
    <property type="entry name" value="PRK00070.3-2"/>
    <property type="match status" value="1"/>
</dbReference>
<feature type="binding site" evidence="8">
    <location>
        <position position="8"/>
    </location>
    <ligand>
        <name>Mg(2+)</name>
        <dbReference type="ChEBI" id="CHEBI:18420"/>
    </ligand>
</feature>
<sequence length="178" mass="18584">MIIGTGIDLVDIPRFERTMARTPGLMLRLFAPSEHGLRLPSLAARYAAKEALIKALGGSEGVHWTEIEIASEPSGRPYFVLSGSTAEAVAARGITTLHLSLTHDAGLAAAHVVAEARERSTPASPGSGPDMFTPSDRRDPLLDASLREGAGAAGGRKREPAAEPEPAAPATHHAEDPA</sequence>
<comment type="cofactor">
    <cofactor evidence="8">
        <name>Mg(2+)</name>
        <dbReference type="ChEBI" id="CHEBI:18420"/>
    </cofactor>
</comment>
<comment type="similarity">
    <text evidence="8">Belongs to the P-Pant transferase superfamily. AcpS family.</text>
</comment>
<proteinExistence type="inferred from homology"/>
<name>A0ABP8PG76_9MICO</name>
<dbReference type="EMBL" id="BAABGP010000014">
    <property type="protein sequence ID" value="GAA4486067.1"/>
    <property type="molecule type" value="Genomic_DNA"/>
</dbReference>
<accession>A0ABP8PG76</accession>
<keyword evidence="12" id="KW-1185">Reference proteome</keyword>
<dbReference type="InterPro" id="IPR004568">
    <property type="entry name" value="Ppantetheine-prot_Trfase_dom"/>
</dbReference>
<dbReference type="InterPro" id="IPR037143">
    <property type="entry name" value="4-PPantetheinyl_Trfase_dom_sf"/>
</dbReference>
<keyword evidence="4 8" id="KW-0276">Fatty acid metabolism</keyword>
<feature type="region of interest" description="Disordered" evidence="9">
    <location>
        <begin position="116"/>
        <end position="178"/>
    </location>
</feature>
<feature type="binding site" evidence="8">
    <location>
        <position position="50"/>
    </location>
    <ligand>
        <name>Mg(2+)</name>
        <dbReference type="ChEBI" id="CHEBI:18420"/>
    </ligand>
</feature>
<dbReference type="Gene3D" id="3.90.470.20">
    <property type="entry name" value="4'-phosphopantetheinyl transferase domain"/>
    <property type="match status" value="1"/>
</dbReference>
<evidence type="ECO:0000313" key="11">
    <source>
        <dbReference type="EMBL" id="GAA4486067.1"/>
    </source>
</evidence>
<dbReference type="NCBIfam" id="TIGR00556">
    <property type="entry name" value="pantethn_trn"/>
    <property type="match status" value="1"/>
</dbReference>
<dbReference type="Proteomes" id="UP001500731">
    <property type="component" value="Unassembled WGS sequence"/>
</dbReference>
<keyword evidence="5 8" id="KW-0460">Magnesium</keyword>
<evidence type="ECO:0000256" key="6">
    <source>
        <dbReference type="ARBA" id="ARBA00023098"/>
    </source>
</evidence>
<evidence type="ECO:0000256" key="8">
    <source>
        <dbReference type="HAMAP-Rule" id="MF_00101"/>
    </source>
</evidence>
<dbReference type="HAMAP" id="MF_00101">
    <property type="entry name" value="AcpS"/>
    <property type="match status" value="1"/>
</dbReference>
<evidence type="ECO:0000256" key="3">
    <source>
        <dbReference type="ARBA" id="ARBA00022723"/>
    </source>
</evidence>
<dbReference type="InterPro" id="IPR008278">
    <property type="entry name" value="4-PPantetheinyl_Trfase_dom"/>
</dbReference>
<keyword evidence="2 8" id="KW-0808">Transferase</keyword>
<reference evidence="12" key="1">
    <citation type="journal article" date="2019" name="Int. J. Syst. Evol. Microbiol.">
        <title>The Global Catalogue of Microorganisms (GCM) 10K type strain sequencing project: providing services to taxonomists for standard genome sequencing and annotation.</title>
        <authorList>
            <consortium name="The Broad Institute Genomics Platform"/>
            <consortium name="The Broad Institute Genome Sequencing Center for Infectious Disease"/>
            <person name="Wu L."/>
            <person name="Ma J."/>
        </authorList>
    </citation>
    <scope>NUCLEOTIDE SEQUENCE [LARGE SCALE GENOMIC DNA]</scope>
    <source>
        <strain evidence="12">JCM 17839</strain>
    </source>
</reference>
<evidence type="ECO:0000256" key="7">
    <source>
        <dbReference type="ARBA" id="ARBA00023160"/>
    </source>
</evidence>
<evidence type="ECO:0000313" key="12">
    <source>
        <dbReference type="Proteomes" id="UP001500731"/>
    </source>
</evidence>
<dbReference type="Pfam" id="PF01648">
    <property type="entry name" value="ACPS"/>
    <property type="match status" value="1"/>
</dbReference>
<dbReference type="SUPFAM" id="SSF56214">
    <property type="entry name" value="4'-phosphopantetheinyl transferase"/>
    <property type="match status" value="1"/>
</dbReference>
<keyword evidence="3 8" id="KW-0479">Metal-binding</keyword>
<dbReference type="InterPro" id="IPR002582">
    <property type="entry name" value="ACPS"/>
</dbReference>
<protein>
    <recommendedName>
        <fullName evidence="8">Holo-[acyl-carrier-protein] synthase</fullName>
        <shortName evidence="8">Holo-ACP synthase</shortName>
        <ecNumber evidence="8">2.7.8.7</ecNumber>
    </recommendedName>
    <alternativeName>
        <fullName evidence="8">4'-phosphopantetheinyl transferase AcpS</fullName>
    </alternativeName>
</protein>
<dbReference type="EC" id="2.7.8.7" evidence="8"/>
<keyword evidence="1 8" id="KW-0444">Lipid biosynthesis</keyword>
<comment type="subcellular location">
    <subcellularLocation>
        <location evidence="8">Cytoplasm</location>
    </subcellularLocation>
</comment>
<feature type="domain" description="4'-phosphopantetheinyl transferase" evidence="10">
    <location>
        <begin position="5"/>
        <end position="87"/>
    </location>
</feature>
<evidence type="ECO:0000256" key="2">
    <source>
        <dbReference type="ARBA" id="ARBA00022679"/>
    </source>
</evidence>
<evidence type="ECO:0000256" key="5">
    <source>
        <dbReference type="ARBA" id="ARBA00022842"/>
    </source>
</evidence>
<keyword evidence="7 8" id="KW-0275">Fatty acid biosynthesis</keyword>
<comment type="function">
    <text evidence="8">Transfers the 4'-phosphopantetheine moiety from coenzyme A to a Ser of acyl-carrier-protein.</text>
</comment>
<keyword evidence="6 8" id="KW-0443">Lipid metabolism</keyword>
<organism evidence="11 12">
    <name type="scientific">Microbacterium panaciterrae</name>
    <dbReference type="NCBI Taxonomy" id="985759"/>
    <lineage>
        <taxon>Bacteria</taxon>
        <taxon>Bacillati</taxon>
        <taxon>Actinomycetota</taxon>
        <taxon>Actinomycetes</taxon>
        <taxon>Micrococcales</taxon>
        <taxon>Microbacteriaceae</taxon>
        <taxon>Microbacterium</taxon>
    </lineage>
</organism>
<evidence type="ECO:0000259" key="10">
    <source>
        <dbReference type="Pfam" id="PF01648"/>
    </source>
</evidence>